<protein>
    <recommendedName>
        <fullName evidence="9">Probable magnesium transporter</fullName>
    </recommendedName>
</protein>
<keyword evidence="6 9" id="KW-1133">Transmembrane helix</keyword>
<name>A0A835DI10_TETSI</name>
<evidence type="ECO:0000313" key="11">
    <source>
        <dbReference type="Proteomes" id="UP000655225"/>
    </source>
</evidence>
<keyword evidence="9" id="KW-0406">Ion transport</keyword>
<evidence type="ECO:0000256" key="5">
    <source>
        <dbReference type="ARBA" id="ARBA00022753"/>
    </source>
</evidence>
<feature type="transmembrane region" description="Helical" evidence="9">
    <location>
        <begin position="60"/>
        <end position="81"/>
    </location>
</feature>
<dbReference type="Pfam" id="PF05653">
    <property type="entry name" value="Mg_trans_NIPA"/>
    <property type="match status" value="1"/>
</dbReference>
<dbReference type="GO" id="GO:0005886">
    <property type="term" value="C:plasma membrane"/>
    <property type="evidence" value="ECO:0007669"/>
    <property type="project" value="UniProtKB-SubCell"/>
</dbReference>
<dbReference type="Proteomes" id="UP000655225">
    <property type="component" value="Unassembled WGS sequence"/>
</dbReference>
<comment type="subunit">
    <text evidence="3 9">Homodimer.</text>
</comment>
<evidence type="ECO:0000256" key="2">
    <source>
        <dbReference type="ARBA" id="ARBA00007001"/>
    </source>
</evidence>
<dbReference type="InterPro" id="IPR037185">
    <property type="entry name" value="EmrE-like"/>
</dbReference>
<proteinExistence type="inferred from homology"/>
<dbReference type="EMBL" id="JABCRI010000006">
    <property type="protein sequence ID" value="KAF8404203.1"/>
    <property type="molecule type" value="Genomic_DNA"/>
</dbReference>
<feature type="transmembrane region" description="Helical" evidence="9">
    <location>
        <begin position="120"/>
        <end position="139"/>
    </location>
</feature>
<feature type="transmembrane region" description="Helical" evidence="9">
    <location>
        <begin position="20"/>
        <end position="40"/>
    </location>
</feature>
<keyword evidence="4 9" id="KW-0812">Transmembrane</keyword>
<feature type="transmembrane region" description="Helical" evidence="9">
    <location>
        <begin position="224"/>
        <end position="244"/>
    </location>
</feature>
<keyword evidence="9" id="KW-0460">Magnesium</keyword>
<dbReference type="OrthoDB" id="6428174at2759"/>
<evidence type="ECO:0000256" key="4">
    <source>
        <dbReference type="ARBA" id="ARBA00022692"/>
    </source>
</evidence>
<feature type="transmembrane region" description="Helical" evidence="9">
    <location>
        <begin position="159"/>
        <end position="176"/>
    </location>
</feature>
<keyword evidence="7 9" id="KW-0472">Membrane</keyword>
<reference evidence="10 11" key="1">
    <citation type="submission" date="2020-04" db="EMBL/GenBank/DDBJ databases">
        <title>Plant Genome Project.</title>
        <authorList>
            <person name="Zhang R.-G."/>
        </authorList>
    </citation>
    <scope>NUCLEOTIDE SEQUENCE [LARGE SCALE GENOMIC DNA]</scope>
    <source>
        <strain evidence="10">YNK0</strain>
        <tissue evidence="10">Leaf</tissue>
    </source>
</reference>
<evidence type="ECO:0000256" key="1">
    <source>
        <dbReference type="ARBA" id="ARBA00004141"/>
    </source>
</evidence>
<comment type="caution">
    <text evidence="10">The sequence shown here is derived from an EMBL/GenBank/DDBJ whole genome shotgun (WGS) entry which is preliminary data.</text>
</comment>
<dbReference type="SUPFAM" id="SSF103481">
    <property type="entry name" value="Multidrug resistance efflux transporter EmrE"/>
    <property type="match status" value="1"/>
</dbReference>
<dbReference type="InterPro" id="IPR008521">
    <property type="entry name" value="Mg_trans_NIPA"/>
</dbReference>
<feature type="transmembrane region" description="Helical" evidence="9">
    <location>
        <begin position="87"/>
        <end position="113"/>
    </location>
</feature>
<gene>
    <name evidence="10" type="ORF">HHK36_009086</name>
</gene>
<comment type="subcellular location">
    <subcellularLocation>
        <location evidence="9">Cell membrane</location>
        <topology evidence="9">Multi-pass membrane protein</topology>
    </subcellularLocation>
    <subcellularLocation>
        <location evidence="9">Early endosome</location>
    </subcellularLocation>
    <subcellularLocation>
        <location evidence="1">Membrane</location>
        <topology evidence="1">Multi-pass membrane protein</topology>
    </subcellularLocation>
</comment>
<keyword evidence="5 9" id="KW-0967">Endosome</keyword>
<organism evidence="10 11">
    <name type="scientific">Tetracentron sinense</name>
    <name type="common">Spur-leaf</name>
    <dbReference type="NCBI Taxonomy" id="13715"/>
    <lineage>
        <taxon>Eukaryota</taxon>
        <taxon>Viridiplantae</taxon>
        <taxon>Streptophyta</taxon>
        <taxon>Embryophyta</taxon>
        <taxon>Tracheophyta</taxon>
        <taxon>Spermatophyta</taxon>
        <taxon>Magnoliopsida</taxon>
        <taxon>Trochodendrales</taxon>
        <taxon>Trochodendraceae</taxon>
        <taxon>Tetracentron</taxon>
    </lineage>
</organism>
<keyword evidence="11" id="KW-1185">Reference proteome</keyword>
<dbReference type="AlphaFoldDB" id="A0A835DI10"/>
<evidence type="ECO:0000256" key="6">
    <source>
        <dbReference type="ARBA" id="ARBA00022989"/>
    </source>
</evidence>
<comment type="function">
    <text evidence="8 9">Acts as a Mg(2+) transporter. Can also transport other divalent cations such as Fe(2+), Sr(2+), Ba(2+), Mn(2+) and Co(2+) but to a much less extent than Mg(2+).</text>
</comment>
<sequence length="411" mass="44049">MAMSLAANGRTAVSLLYTDNLKGFVLAVISSAFIGSSFIVKKKGLKRAGKSGPRASAGGYTYLLEPLWWVGMVTMVVGEIANFVAYMFAPAVLVTPLGALSIIVSAVLAHFLLKEKLPKMGVLGCVLCIVGSTVIVLHAPDERSLTSVDEIWELAIQPAFLLYTASAIAVVLVLMLHCAPRYGQTNIMVYIGICSIIGSLTVMSIKAIGIAIKLTLEGISQVAYYQTWIFAMIAITCIITQLNYLNMALDTFNTAVVSPIYYALFTSLTILASAIMFKDYSGQSASSIASEICGLITVLSGTTILHSTREPDPPITDGPIAASSGCHHQKLPEAIIFIVVAGLFIIVGVSSHMLMLPVISLQEATVQVDLYSPLSPKTSSHILGNGELWKQKDDDGLSLDYVTIVRHDYFS</sequence>
<evidence type="ECO:0000256" key="8">
    <source>
        <dbReference type="ARBA" id="ARBA00025284"/>
    </source>
</evidence>
<dbReference type="OMA" id="MIFRMVP"/>
<feature type="transmembrane region" description="Helical" evidence="9">
    <location>
        <begin position="256"/>
        <end position="277"/>
    </location>
</feature>
<comment type="similarity">
    <text evidence="2 9">Belongs to the NIPA (TC 2.A.7) family.</text>
</comment>
<dbReference type="PANTHER" id="PTHR12570:SF25">
    <property type="entry name" value="MAGNESIUM TRANSPORTER-RELATED"/>
    <property type="match status" value="1"/>
</dbReference>
<evidence type="ECO:0000256" key="7">
    <source>
        <dbReference type="ARBA" id="ARBA00023136"/>
    </source>
</evidence>
<evidence type="ECO:0000256" key="3">
    <source>
        <dbReference type="ARBA" id="ARBA00011738"/>
    </source>
</evidence>
<keyword evidence="9" id="KW-1003">Cell membrane</keyword>
<feature type="transmembrane region" description="Helical" evidence="9">
    <location>
        <begin position="334"/>
        <end position="356"/>
    </location>
</feature>
<dbReference type="PANTHER" id="PTHR12570">
    <property type="match status" value="1"/>
</dbReference>
<dbReference type="GO" id="GO:0015095">
    <property type="term" value="F:magnesium ion transmembrane transporter activity"/>
    <property type="evidence" value="ECO:0007669"/>
    <property type="project" value="UniProtKB-UniRule"/>
</dbReference>
<feature type="transmembrane region" description="Helical" evidence="9">
    <location>
        <begin position="188"/>
        <end position="212"/>
    </location>
</feature>
<evidence type="ECO:0000313" key="10">
    <source>
        <dbReference type="EMBL" id="KAF8404203.1"/>
    </source>
</evidence>
<dbReference type="GO" id="GO:0005769">
    <property type="term" value="C:early endosome"/>
    <property type="evidence" value="ECO:0007669"/>
    <property type="project" value="UniProtKB-SubCell"/>
</dbReference>
<evidence type="ECO:0000256" key="9">
    <source>
        <dbReference type="RuleBase" id="RU363078"/>
    </source>
</evidence>
<keyword evidence="9" id="KW-0813">Transport</keyword>
<accession>A0A835DI10</accession>